<dbReference type="AlphaFoldDB" id="A0A4U6VXS1"/>
<feature type="region of interest" description="Disordered" evidence="1">
    <location>
        <begin position="1"/>
        <end position="37"/>
    </location>
</feature>
<dbReference type="Proteomes" id="UP000298652">
    <property type="component" value="Chromosome 2"/>
</dbReference>
<feature type="compositionally biased region" description="Basic residues" evidence="1">
    <location>
        <begin position="7"/>
        <end position="18"/>
    </location>
</feature>
<keyword evidence="3" id="KW-1185">Reference proteome</keyword>
<dbReference type="Gramene" id="TKW34791">
    <property type="protein sequence ID" value="TKW34791"/>
    <property type="gene ID" value="SEVIR_2G329150v2"/>
</dbReference>
<reference evidence="2" key="1">
    <citation type="submission" date="2019-03" db="EMBL/GenBank/DDBJ databases">
        <title>WGS assembly of Setaria viridis.</title>
        <authorList>
            <person name="Huang P."/>
            <person name="Jenkins J."/>
            <person name="Grimwood J."/>
            <person name="Barry K."/>
            <person name="Healey A."/>
            <person name="Mamidi S."/>
            <person name="Sreedasyam A."/>
            <person name="Shu S."/>
            <person name="Feldman M."/>
            <person name="Wu J."/>
            <person name="Yu Y."/>
            <person name="Chen C."/>
            <person name="Johnson J."/>
            <person name="Rokhsar D."/>
            <person name="Baxter I."/>
            <person name="Schmutz J."/>
            <person name="Brutnell T."/>
            <person name="Kellogg E."/>
        </authorList>
    </citation>
    <scope>NUCLEOTIDE SEQUENCE [LARGE SCALE GENOMIC DNA]</scope>
</reference>
<evidence type="ECO:0000313" key="2">
    <source>
        <dbReference type="EMBL" id="TKW34791.1"/>
    </source>
</evidence>
<sequence>MRARHEARPKKRQTRHATRHDQWWNQPCGSQPENARQQLRHTCAARARFVAQETSPLPPPGRRRAWSSTRRFVGKRITNASADGCSAPGIR</sequence>
<evidence type="ECO:0000256" key="1">
    <source>
        <dbReference type="SAM" id="MobiDB-lite"/>
    </source>
</evidence>
<evidence type="ECO:0000313" key="3">
    <source>
        <dbReference type="Proteomes" id="UP000298652"/>
    </source>
</evidence>
<feature type="compositionally biased region" description="Polar residues" evidence="1">
    <location>
        <begin position="23"/>
        <end position="37"/>
    </location>
</feature>
<gene>
    <name evidence="2" type="ORF">SEVIR_2G329150v2</name>
</gene>
<dbReference type="EMBL" id="CM016553">
    <property type="protein sequence ID" value="TKW34791.1"/>
    <property type="molecule type" value="Genomic_DNA"/>
</dbReference>
<organism evidence="2 3">
    <name type="scientific">Setaria viridis</name>
    <name type="common">Green bristlegrass</name>
    <name type="synonym">Setaria italica subsp. viridis</name>
    <dbReference type="NCBI Taxonomy" id="4556"/>
    <lineage>
        <taxon>Eukaryota</taxon>
        <taxon>Viridiplantae</taxon>
        <taxon>Streptophyta</taxon>
        <taxon>Embryophyta</taxon>
        <taxon>Tracheophyta</taxon>
        <taxon>Spermatophyta</taxon>
        <taxon>Magnoliopsida</taxon>
        <taxon>Liliopsida</taxon>
        <taxon>Poales</taxon>
        <taxon>Poaceae</taxon>
        <taxon>PACMAD clade</taxon>
        <taxon>Panicoideae</taxon>
        <taxon>Panicodae</taxon>
        <taxon>Paniceae</taxon>
        <taxon>Cenchrinae</taxon>
        <taxon>Setaria</taxon>
    </lineage>
</organism>
<accession>A0A4U6VXS1</accession>
<protein>
    <submittedName>
        <fullName evidence="2">Uncharacterized protein</fullName>
    </submittedName>
</protein>
<name>A0A4U6VXS1_SETVI</name>
<proteinExistence type="predicted"/>